<dbReference type="PANTHER" id="PTHR21227">
    <property type="entry name" value="TRNA-SPLICING ENDONUCLEASE SUBUNIT SEN2"/>
    <property type="match status" value="1"/>
</dbReference>
<dbReference type="Pfam" id="PF01974">
    <property type="entry name" value="tRNA_int_endo"/>
    <property type="match status" value="1"/>
</dbReference>
<sequence>MEAENVVIEAKLYRGKIIVWDEAQANQLYQRGFFGKPLSGGKLQLAPVEALYLMETGKIIVTNSEGKKLSFKALAEKFLETDPELMLKYAAYADLRSRGYIVKTGLKFGAHFRVYDRGEKPGEAHSKFLVHAIPEGVKMTPTELARAVRLAHSVRKKIFWAVVDDEGDITYYSVTRERP</sequence>
<dbReference type="GO" id="GO:0000213">
    <property type="term" value="F:tRNA-intron lyase activity"/>
    <property type="evidence" value="ECO:0007669"/>
    <property type="project" value="InterPro"/>
</dbReference>
<dbReference type="InterPro" id="IPR006677">
    <property type="entry name" value="tRNA_intron_Endonuc_cat-like"/>
</dbReference>
<evidence type="ECO:0000259" key="5">
    <source>
        <dbReference type="Pfam" id="PF02778"/>
    </source>
</evidence>
<feature type="domain" description="tRNA intron endonuclease N-terminal" evidence="5">
    <location>
        <begin position="9"/>
        <end position="74"/>
    </location>
</feature>
<evidence type="ECO:0000256" key="3">
    <source>
        <dbReference type="ARBA" id="ARBA00024798"/>
    </source>
</evidence>
<dbReference type="SUPFAM" id="SSF55267">
    <property type="entry name" value="tRNA-intron endonuclease N-terminal domain-like"/>
    <property type="match status" value="1"/>
</dbReference>
<dbReference type="EMBL" id="LQMQ01000011">
    <property type="protein sequence ID" value="KUO42037.1"/>
    <property type="molecule type" value="Genomic_DNA"/>
</dbReference>
<dbReference type="InterPro" id="IPR006678">
    <property type="entry name" value="tRNA_intron_Endonuc_N"/>
</dbReference>
<dbReference type="InterPro" id="IPR036167">
    <property type="entry name" value="tRNA_intron_Endo_cat-like_sf"/>
</dbReference>
<dbReference type="GO" id="GO:0003676">
    <property type="term" value="F:nucleic acid binding"/>
    <property type="evidence" value="ECO:0007669"/>
    <property type="project" value="InterPro"/>
</dbReference>
<accession>A0A147JZX2</accession>
<dbReference type="Proteomes" id="UP000074294">
    <property type="component" value="Unassembled WGS sequence"/>
</dbReference>
<dbReference type="InterPro" id="IPR006676">
    <property type="entry name" value="tRNA_splic"/>
</dbReference>
<dbReference type="STRING" id="1776334.APZ16_03595"/>
<evidence type="ECO:0000256" key="2">
    <source>
        <dbReference type="ARBA" id="ARBA00023239"/>
    </source>
</evidence>
<gene>
    <name evidence="6" type="ORF">APZ16_03595</name>
</gene>
<proteinExistence type="predicted"/>
<dbReference type="SUPFAM" id="SSF53032">
    <property type="entry name" value="tRNA-intron endonuclease catalytic domain-like"/>
    <property type="match status" value="1"/>
</dbReference>
<evidence type="ECO:0000256" key="1">
    <source>
        <dbReference type="ARBA" id="ARBA00022694"/>
    </source>
</evidence>
<evidence type="ECO:0000313" key="6">
    <source>
        <dbReference type="EMBL" id="KUO42037.1"/>
    </source>
</evidence>
<dbReference type="GO" id="GO:0005737">
    <property type="term" value="C:cytoplasm"/>
    <property type="evidence" value="ECO:0007669"/>
    <property type="project" value="TreeGrafter"/>
</dbReference>
<dbReference type="Gene3D" id="3.40.1350.10">
    <property type="match status" value="1"/>
</dbReference>
<name>A0A147JZX2_HADYE</name>
<dbReference type="GO" id="GO:0006388">
    <property type="term" value="P:tRNA splicing, via endonucleolytic cleavage and ligation"/>
    <property type="evidence" value="ECO:0007669"/>
    <property type="project" value="InterPro"/>
</dbReference>
<evidence type="ECO:0000259" key="4">
    <source>
        <dbReference type="Pfam" id="PF01974"/>
    </source>
</evidence>
<dbReference type="InterPro" id="IPR016442">
    <property type="entry name" value="tRNA_splic_arch_short"/>
</dbReference>
<dbReference type="PIRSF" id="PIRSF005285">
    <property type="entry name" value="tRNA_splic_archaea"/>
    <property type="match status" value="1"/>
</dbReference>
<comment type="caution">
    <text evidence="6">The sequence shown here is derived from an EMBL/GenBank/DDBJ whole genome shotgun (WGS) entry which is preliminary data.</text>
</comment>
<keyword evidence="2" id="KW-0456">Lyase</keyword>
<dbReference type="AlphaFoldDB" id="A0A147JZX2"/>
<dbReference type="FunFam" id="3.40.1350.10:FF:000006">
    <property type="entry name" value="tRNA-splicing endonuclease"/>
    <property type="match status" value="1"/>
</dbReference>
<feature type="domain" description="tRNA intron endonuclease catalytic" evidence="4">
    <location>
        <begin position="86"/>
        <end position="171"/>
    </location>
</feature>
<dbReference type="Pfam" id="PF02778">
    <property type="entry name" value="tRNA_int_endo_N"/>
    <property type="match status" value="1"/>
</dbReference>
<dbReference type="InterPro" id="IPR011856">
    <property type="entry name" value="tRNA_endonuc-like_dom_sf"/>
</dbReference>
<evidence type="ECO:0000313" key="7">
    <source>
        <dbReference type="Proteomes" id="UP000074294"/>
    </source>
</evidence>
<dbReference type="PANTHER" id="PTHR21227:SF0">
    <property type="entry name" value="TRNA-SPLICING ENDONUCLEASE SUBUNIT SEN2"/>
    <property type="match status" value="1"/>
</dbReference>
<dbReference type="Gene3D" id="3.40.1170.20">
    <property type="entry name" value="tRNA intron endonuclease, N-terminal domain"/>
    <property type="match status" value="1"/>
</dbReference>
<dbReference type="InterPro" id="IPR036740">
    <property type="entry name" value="tRNA_intron_Endonuc_N_sf"/>
</dbReference>
<dbReference type="CDD" id="cd22363">
    <property type="entry name" value="tRNA-intron_lyase_C"/>
    <property type="match status" value="1"/>
</dbReference>
<keyword evidence="1" id="KW-0819">tRNA processing</keyword>
<protein>
    <submittedName>
        <fullName evidence="6">Uncharacterized protein</fullName>
    </submittedName>
</protein>
<dbReference type="NCBIfam" id="TIGR00324">
    <property type="entry name" value="endA"/>
    <property type="match status" value="1"/>
</dbReference>
<reference evidence="6 7" key="1">
    <citation type="journal article" date="2016" name="Nat. Microbiol.">
        <title>Genomic inference of the metabolism of cosmopolitan subsurface Archaea, Hadesarchaea.</title>
        <authorList>
            <person name="Baker B.J."/>
            <person name="Saw J.H."/>
            <person name="Lind A.E."/>
            <person name="Lazar C.S."/>
            <person name="Hinrichs K.-U."/>
            <person name="Teske A.P."/>
            <person name="Ettema T.J."/>
        </authorList>
    </citation>
    <scope>NUCLEOTIDE SEQUENCE [LARGE SCALE GENOMIC DNA]</scope>
</reference>
<organism evidence="6 7">
    <name type="scientific">Hadarchaeum yellowstonense</name>
    <dbReference type="NCBI Taxonomy" id="1776334"/>
    <lineage>
        <taxon>Archaea</taxon>
        <taxon>Methanobacteriati</taxon>
        <taxon>Candidatus Hadarchaeota</taxon>
        <taxon>Candidatus Hadarchaeia</taxon>
        <taxon>Candidatus Hadarchaeales</taxon>
        <taxon>Candidatus Hadarchaeaceae</taxon>
        <taxon>Candidatus Hadarchaeum</taxon>
    </lineage>
</organism>
<comment type="function">
    <text evidence="3">Endonuclease that removes tRNA introns. Cleaves pre-tRNA at the 5'- and 3'-splice sites to release the intron. The products are an intron and two tRNA half-molecules bearing 2',3' cyclic phosphate and 5'-OH termini. Recognizes a pseudosymmetric substrate in which 2 bulged loops of 3 bases are separated by a stem of 4 bp.</text>
</comment>